<proteinExistence type="predicted"/>
<organism evidence="2 3">
    <name type="scientific">Pedobacter psychroterrae</name>
    <dbReference type="NCBI Taxonomy" id="2530453"/>
    <lineage>
        <taxon>Bacteria</taxon>
        <taxon>Pseudomonadati</taxon>
        <taxon>Bacteroidota</taxon>
        <taxon>Sphingobacteriia</taxon>
        <taxon>Sphingobacteriales</taxon>
        <taxon>Sphingobacteriaceae</taxon>
        <taxon>Pedobacter</taxon>
    </lineage>
</organism>
<protein>
    <submittedName>
        <fullName evidence="2">DUF805 domain-containing protein</fullName>
    </submittedName>
</protein>
<dbReference type="GO" id="GO:0005886">
    <property type="term" value="C:plasma membrane"/>
    <property type="evidence" value="ECO:0007669"/>
    <property type="project" value="TreeGrafter"/>
</dbReference>
<dbReference type="EMBL" id="SJSL01000006">
    <property type="protein sequence ID" value="TCC98901.1"/>
    <property type="molecule type" value="Genomic_DNA"/>
</dbReference>
<comment type="caution">
    <text evidence="2">The sequence shown here is derived from an EMBL/GenBank/DDBJ whole genome shotgun (WGS) entry which is preliminary data.</text>
</comment>
<dbReference type="Proteomes" id="UP000293347">
    <property type="component" value="Unassembled WGS sequence"/>
</dbReference>
<feature type="transmembrane region" description="Helical" evidence="1">
    <location>
        <begin position="49"/>
        <end position="67"/>
    </location>
</feature>
<accession>A0A4R0NEN1</accession>
<dbReference type="RefSeq" id="WP_131597332.1">
    <property type="nucleotide sequence ID" value="NZ_SJSL01000006.1"/>
</dbReference>
<evidence type="ECO:0000313" key="3">
    <source>
        <dbReference type="Proteomes" id="UP000293347"/>
    </source>
</evidence>
<evidence type="ECO:0000313" key="2">
    <source>
        <dbReference type="EMBL" id="TCC98901.1"/>
    </source>
</evidence>
<keyword evidence="3" id="KW-1185">Reference proteome</keyword>
<dbReference type="PANTHER" id="PTHR34980:SF3">
    <property type="entry name" value="BLR8105 PROTEIN"/>
    <property type="match status" value="1"/>
</dbReference>
<dbReference type="AlphaFoldDB" id="A0A4R0NEN1"/>
<dbReference type="OrthoDB" id="9812349at2"/>
<evidence type="ECO:0000256" key="1">
    <source>
        <dbReference type="SAM" id="Phobius"/>
    </source>
</evidence>
<dbReference type="Pfam" id="PF05656">
    <property type="entry name" value="DUF805"/>
    <property type="match status" value="1"/>
</dbReference>
<gene>
    <name evidence="2" type="ORF">EZ437_17310</name>
</gene>
<dbReference type="InterPro" id="IPR008523">
    <property type="entry name" value="DUF805"/>
</dbReference>
<reference evidence="2 3" key="1">
    <citation type="submission" date="2019-02" db="EMBL/GenBank/DDBJ databases">
        <title>Pedobacter sp. RP-1-14 sp. nov., isolated from Arctic soil.</title>
        <authorList>
            <person name="Dahal R.H."/>
        </authorList>
    </citation>
    <scope>NUCLEOTIDE SEQUENCE [LARGE SCALE GENOMIC DNA]</scope>
    <source>
        <strain evidence="2 3">RP-1-14</strain>
    </source>
</reference>
<keyword evidence="1" id="KW-1133">Transmembrane helix</keyword>
<feature type="transmembrane region" description="Helical" evidence="1">
    <location>
        <begin position="21"/>
        <end position="43"/>
    </location>
</feature>
<name>A0A4R0NEN1_9SPHI</name>
<sequence length="136" mass="15399">MFKNPFSIEGRIRRLEYGLSYIIYIVYLVLEIIVLGVFVEGTGGQNDTVAVYLLATPAIWFMIAQGAKRCHDRNNSGWWQLIPFYGFWMVFADGDIGPNDYGDNPKGLSYDYEPVYKTGEAVKSIDNVDDDGIIKP</sequence>
<keyword evidence="1" id="KW-0472">Membrane</keyword>
<keyword evidence="1" id="KW-0812">Transmembrane</keyword>
<dbReference type="PANTHER" id="PTHR34980">
    <property type="entry name" value="INNER MEMBRANE PROTEIN-RELATED-RELATED"/>
    <property type="match status" value="1"/>
</dbReference>